<evidence type="ECO:0000256" key="4">
    <source>
        <dbReference type="RuleBase" id="RU362116"/>
    </source>
</evidence>
<dbReference type="PANTHER" id="PTHR30435">
    <property type="entry name" value="FLAGELLAR PROTEIN"/>
    <property type="match status" value="1"/>
</dbReference>
<dbReference type="Pfam" id="PF06429">
    <property type="entry name" value="Flg_bbr_C"/>
    <property type="match status" value="1"/>
</dbReference>
<keyword evidence="9" id="KW-0969">Cilium</keyword>
<evidence type="ECO:0000256" key="5">
    <source>
        <dbReference type="SAM" id="MobiDB-lite"/>
    </source>
</evidence>
<dbReference type="Pfam" id="PF22692">
    <property type="entry name" value="LlgE_F_G_D1"/>
    <property type="match status" value="1"/>
</dbReference>
<keyword evidence="9" id="KW-0282">Flagellum</keyword>
<evidence type="ECO:0000313" key="10">
    <source>
        <dbReference type="Proteomes" id="UP000244910"/>
    </source>
</evidence>
<dbReference type="GO" id="GO:0009424">
    <property type="term" value="C:bacterial-type flagellum hook"/>
    <property type="evidence" value="ECO:0007669"/>
    <property type="project" value="TreeGrafter"/>
</dbReference>
<protein>
    <recommendedName>
        <fullName evidence="4">Flagellar hook protein FlgE</fullName>
    </recommendedName>
</protein>
<proteinExistence type="inferred from homology"/>
<dbReference type="InterPro" id="IPR010930">
    <property type="entry name" value="Flg_bb/hook_C_dom"/>
</dbReference>
<organism evidence="9 10">
    <name type="scientific">Clostridium drakei</name>
    <dbReference type="NCBI Taxonomy" id="332101"/>
    <lineage>
        <taxon>Bacteria</taxon>
        <taxon>Bacillati</taxon>
        <taxon>Bacillota</taxon>
        <taxon>Clostridia</taxon>
        <taxon>Eubacteriales</taxon>
        <taxon>Clostridiaceae</taxon>
        <taxon>Clostridium</taxon>
    </lineage>
</organism>
<evidence type="ECO:0000256" key="3">
    <source>
        <dbReference type="ARBA" id="ARBA00023143"/>
    </source>
</evidence>
<dbReference type="SUPFAM" id="SSF117143">
    <property type="entry name" value="Flagellar hook protein flgE"/>
    <property type="match status" value="1"/>
</dbReference>
<keyword evidence="3 4" id="KW-0975">Bacterial flagellum</keyword>
<dbReference type="RefSeq" id="WP_032076654.1">
    <property type="nucleotide sequence ID" value="NZ_CP020953.1"/>
</dbReference>
<feature type="domain" description="Flagellar hook protein FlgE/F/G-like D1" evidence="8">
    <location>
        <begin position="139"/>
        <end position="240"/>
    </location>
</feature>
<dbReference type="EMBL" id="CP020953">
    <property type="protein sequence ID" value="AWI03714.1"/>
    <property type="molecule type" value="Genomic_DNA"/>
</dbReference>
<evidence type="ECO:0000313" key="9">
    <source>
        <dbReference type="EMBL" id="AWI03714.1"/>
    </source>
</evidence>
<keyword evidence="9" id="KW-0966">Cell projection</keyword>
<evidence type="ECO:0000259" key="7">
    <source>
        <dbReference type="Pfam" id="PF06429"/>
    </source>
</evidence>
<dbReference type="PANTHER" id="PTHR30435:SF1">
    <property type="entry name" value="FLAGELLAR HOOK PROTEIN FLGE"/>
    <property type="match status" value="1"/>
</dbReference>
<dbReference type="GO" id="GO:0071978">
    <property type="term" value="P:bacterial-type flagellum-dependent swarming motility"/>
    <property type="evidence" value="ECO:0007669"/>
    <property type="project" value="TreeGrafter"/>
</dbReference>
<reference evidence="10" key="1">
    <citation type="submission" date="2017-04" db="EMBL/GenBank/DDBJ databases">
        <authorList>
            <person name="Song Y."/>
            <person name="Cho B.-K."/>
        </authorList>
    </citation>
    <scope>NUCLEOTIDE SEQUENCE [LARGE SCALE GENOMIC DNA]</scope>
    <source>
        <strain evidence="10">SL1</strain>
    </source>
</reference>
<dbReference type="Pfam" id="PF00460">
    <property type="entry name" value="Flg_bb_rod"/>
    <property type="match status" value="1"/>
</dbReference>
<dbReference type="AlphaFoldDB" id="A0A2U8DNC6"/>
<feature type="region of interest" description="Disordered" evidence="5">
    <location>
        <begin position="273"/>
        <end position="300"/>
    </location>
</feature>
<keyword evidence="10" id="KW-1185">Reference proteome</keyword>
<dbReference type="GO" id="GO:0009425">
    <property type="term" value="C:bacterial-type flagellum basal body"/>
    <property type="evidence" value="ECO:0007669"/>
    <property type="project" value="UniProtKB-SubCell"/>
</dbReference>
<evidence type="ECO:0000259" key="6">
    <source>
        <dbReference type="Pfam" id="PF00460"/>
    </source>
</evidence>
<dbReference type="KEGG" id="cdrk:B9W14_04180"/>
<dbReference type="InterPro" id="IPR037925">
    <property type="entry name" value="FlgE/F/G-like"/>
</dbReference>
<comment type="subcellular location">
    <subcellularLocation>
        <location evidence="1 4">Bacterial flagellum basal body</location>
    </subcellularLocation>
</comment>
<evidence type="ECO:0000256" key="1">
    <source>
        <dbReference type="ARBA" id="ARBA00004117"/>
    </source>
</evidence>
<gene>
    <name evidence="9" type="ORF">B9W14_04180</name>
</gene>
<dbReference type="OrthoDB" id="9804559at2"/>
<dbReference type="NCBIfam" id="TIGR03506">
    <property type="entry name" value="FlgEFG_subfam"/>
    <property type="match status" value="2"/>
</dbReference>
<name>A0A2U8DNC6_9CLOT</name>
<feature type="domain" description="Flagellar basal-body/hook protein C-terminal" evidence="7">
    <location>
        <begin position="302"/>
        <end position="347"/>
    </location>
</feature>
<comment type="function">
    <text evidence="4">A flexible structure which links the flagellar filament to the drive apparatus in the basal body.</text>
</comment>
<evidence type="ECO:0000256" key="2">
    <source>
        <dbReference type="ARBA" id="ARBA00009677"/>
    </source>
</evidence>
<dbReference type="Proteomes" id="UP000244910">
    <property type="component" value="Chromosome"/>
</dbReference>
<dbReference type="InterPro" id="IPR001444">
    <property type="entry name" value="Flag_bb_rod_N"/>
</dbReference>
<comment type="similarity">
    <text evidence="2 4">Belongs to the flagella basal body rod proteins family.</text>
</comment>
<sequence length="349" mass="36447">MLPSMFSGISGLKVNQRKLDVIGNNIANSGTTAYKSQRARFQDMVSQSMASATGASANLGGTNPRQVGLGVQLAGIDTTTSTGSMQPTSRPLDAAIDGPGYFIVGTGIPPEGSDSSNTDTGTIGIPDLATHSMSSNGVTTSFTRDGSFTLDTQGSLLTSDGLRVYGYANSNVTIDYKEGKDNPKMPFKATIDTDNGHGGADTSISNDKLIPLIIPESVTIGDKISRVQSYAIGVDGTITATLDTGGTAVLGQIAMASFKNDAGLTKMGKNLYQTSPNSGEPVVRSAAGDKDNDNSKGYGDMRQGMLEMSNVDLAEEFTNMIIANRAFQANGKIITTGDEILQDLVNLKR</sequence>
<feature type="domain" description="Flagellar basal body rod protein N-terminal" evidence="6">
    <location>
        <begin position="8"/>
        <end position="35"/>
    </location>
</feature>
<dbReference type="InterPro" id="IPR020013">
    <property type="entry name" value="Flagellar_FlgE/F/G"/>
</dbReference>
<evidence type="ECO:0000259" key="8">
    <source>
        <dbReference type="Pfam" id="PF22692"/>
    </source>
</evidence>
<dbReference type="GO" id="GO:0005829">
    <property type="term" value="C:cytosol"/>
    <property type="evidence" value="ECO:0007669"/>
    <property type="project" value="TreeGrafter"/>
</dbReference>
<accession>A0A2U8DNC6</accession>
<dbReference type="InterPro" id="IPR053967">
    <property type="entry name" value="LlgE_F_G-like_D1"/>
</dbReference>